<organism evidence="2 3">
    <name type="scientific">Achromobacter animicus</name>
    <dbReference type="NCBI Taxonomy" id="1389935"/>
    <lineage>
        <taxon>Bacteria</taxon>
        <taxon>Pseudomonadati</taxon>
        <taxon>Pseudomonadota</taxon>
        <taxon>Betaproteobacteria</taxon>
        <taxon>Burkholderiales</taxon>
        <taxon>Alcaligenaceae</taxon>
        <taxon>Achromobacter</taxon>
    </lineage>
</organism>
<gene>
    <name evidence="2" type="ORF">LMG26690_05046</name>
</gene>
<evidence type="ECO:0000313" key="3">
    <source>
        <dbReference type="Proteomes" id="UP000494214"/>
    </source>
</evidence>
<evidence type="ECO:0000256" key="1">
    <source>
        <dbReference type="SAM" id="SignalP"/>
    </source>
</evidence>
<sequence length="137" mass="14775">MVAASGPHTMNLLSTRAAAAATLAAGLFAAVPPAHGWTRISCDLAGTVATFPTTFRQFRTDGTELTQVLFKLKVKAADIPDGERADTDCAEFVNKDVDVVLENVAARNIMRGKALKVRYKYDESLGQTLATKYELAR</sequence>
<keyword evidence="3" id="KW-1185">Reference proteome</keyword>
<feature type="signal peptide" evidence="1">
    <location>
        <begin position="1"/>
        <end position="19"/>
    </location>
</feature>
<name>A0A6S7AJ23_9BURK</name>
<dbReference type="EMBL" id="CADIJM010000019">
    <property type="protein sequence ID" value="CAB3733693.1"/>
    <property type="molecule type" value="Genomic_DNA"/>
</dbReference>
<evidence type="ECO:0000313" key="2">
    <source>
        <dbReference type="EMBL" id="CAB3733693.1"/>
    </source>
</evidence>
<feature type="chain" id="PRO_5028998862" evidence="1">
    <location>
        <begin position="20"/>
        <end position="137"/>
    </location>
</feature>
<protein>
    <submittedName>
        <fullName evidence="2">Uncharacterized protein</fullName>
    </submittedName>
</protein>
<dbReference type="AlphaFoldDB" id="A0A6S7AJ23"/>
<accession>A0A6S7AJ23</accession>
<keyword evidence="1" id="KW-0732">Signal</keyword>
<proteinExistence type="predicted"/>
<dbReference type="Proteomes" id="UP000494214">
    <property type="component" value="Unassembled WGS sequence"/>
</dbReference>
<reference evidence="2 3" key="1">
    <citation type="submission" date="2020-04" db="EMBL/GenBank/DDBJ databases">
        <authorList>
            <person name="De Canck E."/>
        </authorList>
    </citation>
    <scope>NUCLEOTIDE SEQUENCE [LARGE SCALE GENOMIC DNA]</scope>
    <source>
        <strain evidence="2 3">LMG 26690</strain>
    </source>
</reference>